<evidence type="ECO:0000313" key="3">
    <source>
        <dbReference type="Proteomes" id="UP000013827"/>
    </source>
</evidence>
<name>A0A0D3IC20_EMIH1</name>
<evidence type="ECO:0000313" key="2">
    <source>
        <dbReference type="EnsemblProtists" id="EOD08805"/>
    </source>
</evidence>
<dbReference type="Proteomes" id="UP000013827">
    <property type="component" value="Unassembled WGS sequence"/>
</dbReference>
<proteinExistence type="predicted"/>
<evidence type="ECO:0000259" key="1">
    <source>
        <dbReference type="Pfam" id="PF18922"/>
    </source>
</evidence>
<feature type="domain" description="DUF5672" evidence="1">
    <location>
        <begin position="85"/>
        <end position="245"/>
    </location>
</feature>
<keyword evidence="3" id="KW-1185">Reference proteome</keyword>
<reference evidence="2" key="2">
    <citation type="submission" date="2024-10" db="UniProtKB">
        <authorList>
            <consortium name="EnsemblProtists"/>
        </authorList>
    </citation>
    <scope>IDENTIFICATION</scope>
</reference>
<dbReference type="RefSeq" id="XP_005761234.1">
    <property type="nucleotide sequence ID" value="XM_005761177.1"/>
</dbReference>
<dbReference type="Pfam" id="PF18922">
    <property type="entry name" value="DUF5672"/>
    <property type="match status" value="1"/>
</dbReference>
<dbReference type="InterPro" id="IPR043729">
    <property type="entry name" value="DUF5672"/>
</dbReference>
<dbReference type="HOGENOM" id="CLU_938239_0_0_1"/>
<protein>
    <recommendedName>
        <fullName evidence="1">DUF5672 domain-containing protein</fullName>
    </recommendedName>
</protein>
<organism evidence="2 3">
    <name type="scientific">Emiliania huxleyi (strain CCMP1516)</name>
    <dbReference type="NCBI Taxonomy" id="280463"/>
    <lineage>
        <taxon>Eukaryota</taxon>
        <taxon>Haptista</taxon>
        <taxon>Haptophyta</taxon>
        <taxon>Prymnesiophyceae</taxon>
        <taxon>Isochrysidales</taxon>
        <taxon>Noelaerhabdaceae</taxon>
        <taxon>Emiliania</taxon>
    </lineage>
</organism>
<dbReference type="KEGG" id="ehx:EMIHUDRAFT_217060"/>
<reference evidence="3" key="1">
    <citation type="journal article" date="2013" name="Nature">
        <title>Pan genome of the phytoplankton Emiliania underpins its global distribution.</title>
        <authorList>
            <person name="Read B.A."/>
            <person name="Kegel J."/>
            <person name="Klute M.J."/>
            <person name="Kuo A."/>
            <person name="Lefebvre S.C."/>
            <person name="Maumus F."/>
            <person name="Mayer C."/>
            <person name="Miller J."/>
            <person name="Monier A."/>
            <person name="Salamov A."/>
            <person name="Young J."/>
            <person name="Aguilar M."/>
            <person name="Claverie J.M."/>
            <person name="Frickenhaus S."/>
            <person name="Gonzalez K."/>
            <person name="Herman E.K."/>
            <person name="Lin Y.C."/>
            <person name="Napier J."/>
            <person name="Ogata H."/>
            <person name="Sarno A.F."/>
            <person name="Shmutz J."/>
            <person name="Schroeder D."/>
            <person name="de Vargas C."/>
            <person name="Verret F."/>
            <person name="von Dassow P."/>
            <person name="Valentin K."/>
            <person name="Van de Peer Y."/>
            <person name="Wheeler G."/>
            <person name="Dacks J.B."/>
            <person name="Delwiche C.F."/>
            <person name="Dyhrman S.T."/>
            <person name="Glockner G."/>
            <person name="John U."/>
            <person name="Richards T."/>
            <person name="Worden A.Z."/>
            <person name="Zhang X."/>
            <person name="Grigoriev I.V."/>
            <person name="Allen A.E."/>
            <person name="Bidle K."/>
            <person name="Borodovsky M."/>
            <person name="Bowler C."/>
            <person name="Brownlee C."/>
            <person name="Cock J.M."/>
            <person name="Elias M."/>
            <person name="Gladyshev V.N."/>
            <person name="Groth M."/>
            <person name="Guda C."/>
            <person name="Hadaegh A."/>
            <person name="Iglesias-Rodriguez M.D."/>
            <person name="Jenkins J."/>
            <person name="Jones B.M."/>
            <person name="Lawson T."/>
            <person name="Leese F."/>
            <person name="Lindquist E."/>
            <person name="Lobanov A."/>
            <person name="Lomsadze A."/>
            <person name="Malik S.B."/>
            <person name="Marsh M.E."/>
            <person name="Mackinder L."/>
            <person name="Mock T."/>
            <person name="Mueller-Roeber B."/>
            <person name="Pagarete A."/>
            <person name="Parker M."/>
            <person name="Probert I."/>
            <person name="Quesneville H."/>
            <person name="Raines C."/>
            <person name="Rensing S.A."/>
            <person name="Riano-Pachon D.M."/>
            <person name="Richier S."/>
            <person name="Rokitta S."/>
            <person name="Shiraiwa Y."/>
            <person name="Soanes D.M."/>
            <person name="van der Giezen M."/>
            <person name="Wahlund T.M."/>
            <person name="Williams B."/>
            <person name="Wilson W."/>
            <person name="Wolfe G."/>
            <person name="Wurch L.L."/>
        </authorList>
    </citation>
    <scope>NUCLEOTIDE SEQUENCE</scope>
</reference>
<dbReference type="PaxDb" id="2903-EOD08805"/>
<dbReference type="AlphaFoldDB" id="A0A0D3IC20"/>
<dbReference type="EnsemblProtists" id="EOD08805">
    <property type="protein sequence ID" value="EOD08805"/>
    <property type="gene ID" value="EMIHUDRAFT_217060"/>
</dbReference>
<dbReference type="GeneID" id="17254976"/>
<sequence>MIGDAVIVDLRTGPGFAHALASTLLNVRELLDEQWVVHAWVSADANLSRTVRQRLYKLSGLRHALRCANAGTCAALRLKRMTGENSRAWYNRLILKTDFWRSFSAPHVLLFELDTCLCPSPTWSLRHFVDEGYSYIGAPWHPRSVISPDDQRPDGAFHDGAFACVGNSGLSLWRRQDVLTLQPAASSDDFLEWRTVIADMWLSAQLQSKRWRGLGLRGVPNASEAARFAIETYGYRDTGVPVGVHLNALQRREPKRALLQAEHERMLVLKCPPVASVFYRWDETRHGSVGAAPENRG</sequence>
<accession>A0A0D3IC20</accession>